<dbReference type="PANTHER" id="PTHR11439">
    <property type="entry name" value="GAG-POL-RELATED RETROTRANSPOSON"/>
    <property type="match status" value="1"/>
</dbReference>
<dbReference type="CDD" id="cd09272">
    <property type="entry name" value="RNase_HI_RT_Ty1"/>
    <property type="match status" value="1"/>
</dbReference>
<dbReference type="PANTHER" id="PTHR11439:SF484">
    <property type="entry name" value="REVERSE TRANSCRIPTASE TY1_COPIA-TYPE DOMAIN-CONTAINING PROTEIN"/>
    <property type="match status" value="1"/>
</dbReference>
<dbReference type="EMBL" id="KN642858">
    <property type="protein sequence ID" value="KHN44882.1"/>
    <property type="molecule type" value="Genomic_DNA"/>
</dbReference>
<evidence type="ECO:0000313" key="1">
    <source>
        <dbReference type="EMBL" id="KHN44882.1"/>
    </source>
</evidence>
<dbReference type="SUPFAM" id="SSF56672">
    <property type="entry name" value="DNA/RNA polymerases"/>
    <property type="match status" value="1"/>
</dbReference>
<proteinExistence type="predicted"/>
<reference evidence="1" key="1">
    <citation type="submission" date="2014-07" db="EMBL/GenBank/DDBJ databases">
        <title>Identification of a novel salt tolerance gene in wild soybean by whole-genome sequencing.</title>
        <authorList>
            <person name="Lam H.-M."/>
            <person name="Qi X."/>
            <person name="Li M.-W."/>
            <person name="Liu X."/>
            <person name="Xie M."/>
            <person name="Ni M."/>
            <person name="Xu X."/>
        </authorList>
    </citation>
    <scope>NUCLEOTIDE SEQUENCE [LARGE SCALE GENOMIC DNA]</scope>
    <source>
        <tissue evidence="1">Root</tissue>
    </source>
</reference>
<accession>A0A0B2SKS3</accession>
<feature type="non-terminal residue" evidence="1">
    <location>
        <position position="1"/>
    </location>
</feature>
<sequence length="283" mass="32425">TVHEALDHPGWRQAMVDEMQALENNGTWELVPLPPGKTTMGCRWVYTIKVGPNGDGIVISQRKYALDILEETGMQNCRPIESPMDPNLKLMADQSEAYPDPERYKRLVGKLIYLTITRPDISFAVGVVSQFMQNPHLDHWNVVMRILRYVKKATGQGLLYEDKGSTQLSGYCDVDWVGCPMDRRSTSGYCVFIGGNLISWKSKKQTVVARSSAEAEYRSMAMVTCELMWIKQFLQELRFCEELQMKLYCDNQAALHIASNPVFHERTKHIEIDCHFIREKLLS</sequence>
<gene>
    <name evidence="1" type="ORF">glysoja_049786</name>
</gene>
<feature type="non-terminal residue" evidence="1">
    <location>
        <position position="283"/>
    </location>
</feature>
<name>A0A0B2SKS3_GLYSO</name>
<dbReference type="AlphaFoldDB" id="A0A0B2SKS3"/>
<dbReference type="InterPro" id="IPR043502">
    <property type="entry name" value="DNA/RNA_pol_sf"/>
</dbReference>
<protein>
    <submittedName>
        <fullName evidence="1">Putative mitochondrial protein</fullName>
    </submittedName>
</protein>
<dbReference type="Proteomes" id="UP000053555">
    <property type="component" value="Unassembled WGS sequence"/>
</dbReference>
<organism evidence="1">
    <name type="scientific">Glycine soja</name>
    <name type="common">Wild soybean</name>
    <dbReference type="NCBI Taxonomy" id="3848"/>
    <lineage>
        <taxon>Eukaryota</taxon>
        <taxon>Viridiplantae</taxon>
        <taxon>Streptophyta</taxon>
        <taxon>Embryophyta</taxon>
        <taxon>Tracheophyta</taxon>
        <taxon>Spermatophyta</taxon>
        <taxon>Magnoliopsida</taxon>
        <taxon>eudicotyledons</taxon>
        <taxon>Gunneridae</taxon>
        <taxon>Pentapetalae</taxon>
        <taxon>rosids</taxon>
        <taxon>fabids</taxon>
        <taxon>Fabales</taxon>
        <taxon>Fabaceae</taxon>
        <taxon>Papilionoideae</taxon>
        <taxon>50 kb inversion clade</taxon>
        <taxon>NPAAA clade</taxon>
        <taxon>indigoferoid/millettioid clade</taxon>
        <taxon>Phaseoleae</taxon>
        <taxon>Glycine</taxon>
        <taxon>Glycine subgen. Soja</taxon>
    </lineage>
</organism>